<feature type="region of interest" description="Disordered" evidence="1">
    <location>
        <begin position="1"/>
        <end position="31"/>
    </location>
</feature>
<accession>A0A2S2Q7D8</accession>
<organism evidence="2">
    <name type="scientific">Sipha flava</name>
    <name type="common">yellow sugarcane aphid</name>
    <dbReference type="NCBI Taxonomy" id="143950"/>
    <lineage>
        <taxon>Eukaryota</taxon>
        <taxon>Metazoa</taxon>
        <taxon>Ecdysozoa</taxon>
        <taxon>Arthropoda</taxon>
        <taxon>Hexapoda</taxon>
        <taxon>Insecta</taxon>
        <taxon>Pterygota</taxon>
        <taxon>Neoptera</taxon>
        <taxon>Paraneoptera</taxon>
        <taxon>Hemiptera</taxon>
        <taxon>Sternorrhyncha</taxon>
        <taxon>Aphidomorpha</taxon>
        <taxon>Aphidoidea</taxon>
        <taxon>Aphididae</taxon>
        <taxon>Sipha</taxon>
    </lineage>
</organism>
<dbReference type="GeneID" id="112693938"/>
<reference evidence="4" key="2">
    <citation type="submission" date="2025-04" db="UniProtKB">
        <authorList>
            <consortium name="RefSeq"/>
        </authorList>
    </citation>
    <scope>IDENTIFICATION</scope>
    <source>
        <tissue evidence="4">Whole body</tissue>
    </source>
</reference>
<name>A0A2S2Q7D8_9HEMI</name>
<keyword evidence="3" id="KW-1185">Reference proteome</keyword>
<feature type="compositionally biased region" description="Basic residues" evidence="1">
    <location>
        <begin position="1"/>
        <end position="12"/>
    </location>
</feature>
<dbReference type="AlphaFoldDB" id="A0A2S2Q7D8"/>
<dbReference type="Proteomes" id="UP000694846">
    <property type="component" value="Unplaced"/>
</dbReference>
<evidence type="ECO:0000256" key="1">
    <source>
        <dbReference type="SAM" id="MobiDB-lite"/>
    </source>
</evidence>
<feature type="compositionally biased region" description="Polar residues" evidence="1">
    <location>
        <begin position="118"/>
        <end position="138"/>
    </location>
</feature>
<sequence length="179" mass="20190">MGKVRRYKKKLAKANADQNDGGEQVTKQSQQTDYLELAEELLSLKKNDDKMSVCSVMKSVKSSGGGESLKLKKDAKRFLKHAFLLKRLEKTQKGLKKKKKKSDKDDDIDGSDNDNEVDMSNQKVLNWPVGNTNETSNVPPKKHRRGFQKKQNALLAKDLASFSKIIKIQSKKLAQNTVL</sequence>
<feature type="region of interest" description="Disordered" evidence="1">
    <location>
        <begin position="90"/>
        <end position="149"/>
    </location>
</feature>
<evidence type="ECO:0000313" key="3">
    <source>
        <dbReference type="Proteomes" id="UP000694846"/>
    </source>
</evidence>
<gene>
    <name evidence="4" type="primary">LOC112693938</name>
    <name evidence="2" type="ORF">g.138539</name>
</gene>
<evidence type="ECO:0000313" key="4">
    <source>
        <dbReference type="RefSeq" id="XP_025425001.1"/>
    </source>
</evidence>
<dbReference type="EMBL" id="GGMS01004446">
    <property type="protein sequence ID" value="MBY73649.1"/>
    <property type="molecule type" value="Transcribed_RNA"/>
</dbReference>
<proteinExistence type="predicted"/>
<reference evidence="2" key="1">
    <citation type="submission" date="2018-04" db="EMBL/GenBank/DDBJ databases">
        <title>Transcriptome assembly of Sipha flava.</title>
        <authorList>
            <person name="Scully E.D."/>
            <person name="Geib S.M."/>
            <person name="Palmer N.A."/>
            <person name="Koch K."/>
            <person name="Bradshaw J."/>
            <person name="Heng-Moss T."/>
            <person name="Sarath G."/>
        </authorList>
    </citation>
    <scope>NUCLEOTIDE SEQUENCE</scope>
</reference>
<protein>
    <submittedName>
        <fullName evidence="4">Uncharacterized protein DDB_G0283697-like</fullName>
    </submittedName>
</protein>
<feature type="compositionally biased region" description="Acidic residues" evidence="1">
    <location>
        <begin position="105"/>
        <end position="117"/>
    </location>
</feature>
<evidence type="ECO:0000313" key="2">
    <source>
        <dbReference type="EMBL" id="MBY73649.1"/>
    </source>
</evidence>
<dbReference type="OrthoDB" id="6619641at2759"/>
<dbReference type="RefSeq" id="XP_025425001.1">
    <property type="nucleotide sequence ID" value="XM_025569216.1"/>
</dbReference>